<evidence type="ECO:0000256" key="1">
    <source>
        <dbReference type="ARBA" id="ARBA00004123"/>
    </source>
</evidence>
<dbReference type="SUPFAM" id="SSF49879">
    <property type="entry name" value="SMAD/FHA domain"/>
    <property type="match status" value="1"/>
</dbReference>
<dbReference type="InterPro" id="IPR008984">
    <property type="entry name" value="SMAD_FHA_dom_sf"/>
</dbReference>
<evidence type="ECO:0000256" key="3">
    <source>
        <dbReference type="ARBA" id="ARBA00093325"/>
    </source>
</evidence>
<reference evidence="6" key="3">
    <citation type="submission" date="2025-09" db="UniProtKB">
        <authorList>
            <consortium name="Ensembl"/>
        </authorList>
    </citation>
    <scope>IDENTIFICATION</scope>
</reference>
<gene>
    <name evidence="6" type="primary">tcf19l</name>
</gene>
<evidence type="ECO:0000259" key="5">
    <source>
        <dbReference type="PROSITE" id="PS50006"/>
    </source>
</evidence>
<organism evidence="6 7">
    <name type="scientific">Echeneis naucrates</name>
    <name type="common">Live sharksucker</name>
    <dbReference type="NCBI Taxonomy" id="173247"/>
    <lineage>
        <taxon>Eukaryota</taxon>
        <taxon>Metazoa</taxon>
        <taxon>Chordata</taxon>
        <taxon>Craniata</taxon>
        <taxon>Vertebrata</taxon>
        <taxon>Euteleostomi</taxon>
        <taxon>Actinopterygii</taxon>
        <taxon>Neopterygii</taxon>
        <taxon>Teleostei</taxon>
        <taxon>Neoteleostei</taxon>
        <taxon>Acanthomorphata</taxon>
        <taxon>Carangaria</taxon>
        <taxon>Carangiformes</taxon>
        <taxon>Echeneidae</taxon>
        <taxon>Echeneis</taxon>
    </lineage>
</organism>
<dbReference type="PANTHER" id="PTHR15464:SF1">
    <property type="entry name" value="TRANSCRIPTION FACTOR 19"/>
    <property type="match status" value="1"/>
</dbReference>
<dbReference type="Pfam" id="PF00498">
    <property type="entry name" value="FHA"/>
    <property type="match status" value="1"/>
</dbReference>
<reference evidence="6" key="1">
    <citation type="submission" date="2021-04" db="EMBL/GenBank/DDBJ databases">
        <authorList>
            <consortium name="Wellcome Sanger Institute Data Sharing"/>
        </authorList>
    </citation>
    <scope>NUCLEOTIDE SEQUENCE [LARGE SCALE GENOMIC DNA]</scope>
</reference>
<feature type="domain" description="FHA" evidence="5">
    <location>
        <begin position="37"/>
        <end position="93"/>
    </location>
</feature>
<dbReference type="AlphaFoldDB" id="A0A665V6V5"/>
<evidence type="ECO:0000313" key="6">
    <source>
        <dbReference type="Ensembl" id="ENSENLP00000027429.1"/>
    </source>
</evidence>
<comment type="subcellular location">
    <subcellularLocation>
        <location evidence="1">Nucleus</location>
    </subcellularLocation>
</comment>
<protein>
    <submittedName>
        <fullName evidence="6">Transcription factor 19 (SC1), like</fullName>
    </submittedName>
</protein>
<sequence>MLSGVQPCFQLIRIGSSLGDSARDLYTFRPALSRSVFRLGRAAELCDVTLDSASVSRIHAELHAEREASGGTWVNDVRLQPGVQWELSDGDTLTFGGQSVPGSPEFYFLFQKVKVRPLDFDAITIPKAGTFSSDLQNRIRTNPDRKVEANLDLSKLSINRATVILNSIGSLSKMKGSAWTFKRSYSHEGTVSDPASVPSTKSLPPTSRSRRKSAHTVLLEDDSSDEPRSRGGEAYTLSFLKIVKILKVCWKSPYVITAHFNVSQLSQETFPHQTR</sequence>
<dbReference type="PANTHER" id="PTHR15464">
    <property type="entry name" value="TRANSCRIPTION FACTOR 19"/>
    <property type="match status" value="1"/>
</dbReference>
<evidence type="ECO:0000313" key="7">
    <source>
        <dbReference type="Proteomes" id="UP000472264"/>
    </source>
</evidence>
<dbReference type="Ensembl" id="ENSENLT00000028262.1">
    <property type="protein sequence ID" value="ENSENLP00000027429.1"/>
    <property type="gene ID" value="ENSENLG00000012298.1"/>
</dbReference>
<evidence type="ECO:0000256" key="4">
    <source>
        <dbReference type="SAM" id="MobiDB-lite"/>
    </source>
</evidence>
<dbReference type="GO" id="GO:0005634">
    <property type="term" value="C:nucleus"/>
    <property type="evidence" value="ECO:0007669"/>
    <property type="project" value="UniProtKB-SubCell"/>
</dbReference>
<keyword evidence="7" id="KW-1185">Reference proteome</keyword>
<evidence type="ECO:0000256" key="2">
    <source>
        <dbReference type="ARBA" id="ARBA00023242"/>
    </source>
</evidence>
<comment type="function">
    <text evidence="3">Potential transcription factor that may play a role in the regulation of genes involved in cell cycle G1/S transition. May bind to regulatory elements of genes, including the promoter of the transcription factor FOXO1.</text>
</comment>
<dbReference type="InterPro" id="IPR000253">
    <property type="entry name" value="FHA_dom"/>
</dbReference>
<name>A0A665V6V5_ECHNA</name>
<feature type="region of interest" description="Disordered" evidence="4">
    <location>
        <begin position="188"/>
        <end position="230"/>
    </location>
</feature>
<dbReference type="GO" id="GO:0010468">
    <property type="term" value="P:regulation of gene expression"/>
    <property type="evidence" value="ECO:0007669"/>
    <property type="project" value="InterPro"/>
</dbReference>
<accession>A0A665V6V5</accession>
<dbReference type="CDD" id="cd22685">
    <property type="entry name" value="FHA_TCF19"/>
    <property type="match status" value="1"/>
</dbReference>
<dbReference type="SMART" id="SM00240">
    <property type="entry name" value="FHA"/>
    <property type="match status" value="1"/>
</dbReference>
<keyword evidence="2" id="KW-0539">Nucleus</keyword>
<dbReference type="InterPro" id="IPR042803">
    <property type="entry name" value="TCF19"/>
</dbReference>
<reference evidence="6" key="2">
    <citation type="submission" date="2025-08" db="UniProtKB">
        <authorList>
            <consortium name="Ensembl"/>
        </authorList>
    </citation>
    <scope>IDENTIFICATION</scope>
</reference>
<proteinExistence type="predicted"/>
<dbReference type="Gene3D" id="2.60.200.20">
    <property type="match status" value="1"/>
</dbReference>
<dbReference type="Proteomes" id="UP000472264">
    <property type="component" value="Chromosome 11"/>
</dbReference>
<dbReference type="PROSITE" id="PS50006">
    <property type="entry name" value="FHA_DOMAIN"/>
    <property type="match status" value="1"/>
</dbReference>
<feature type="compositionally biased region" description="Polar residues" evidence="4">
    <location>
        <begin position="197"/>
        <end position="207"/>
    </location>
</feature>